<reference evidence="2" key="1">
    <citation type="submission" date="2020-02" db="EMBL/GenBank/DDBJ databases">
        <authorList>
            <person name="Meier V. D."/>
        </authorList>
    </citation>
    <scope>NUCLEOTIDE SEQUENCE</scope>
    <source>
        <strain evidence="2">AVDCRST_MAG27</strain>
    </source>
</reference>
<proteinExistence type="predicted"/>
<feature type="compositionally biased region" description="Basic residues" evidence="1">
    <location>
        <begin position="257"/>
        <end position="268"/>
    </location>
</feature>
<feature type="compositionally biased region" description="Basic and acidic residues" evidence="1">
    <location>
        <begin position="321"/>
        <end position="333"/>
    </location>
</feature>
<feature type="compositionally biased region" description="Basic and acidic residues" evidence="1">
    <location>
        <begin position="279"/>
        <end position="295"/>
    </location>
</feature>
<feature type="region of interest" description="Disordered" evidence="1">
    <location>
        <begin position="393"/>
        <end position="439"/>
    </location>
</feature>
<organism evidence="2">
    <name type="scientific">uncultured Craurococcus sp</name>
    <dbReference type="NCBI Taxonomy" id="1135998"/>
    <lineage>
        <taxon>Bacteria</taxon>
        <taxon>Pseudomonadati</taxon>
        <taxon>Pseudomonadota</taxon>
        <taxon>Alphaproteobacteria</taxon>
        <taxon>Acetobacterales</taxon>
        <taxon>Acetobacteraceae</taxon>
        <taxon>Craurococcus</taxon>
        <taxon>environmental samples</taxon>
    </lineage>
</organism>
<feature type="region of interest" description="Disordered" evidence="1">
    <location>
        <begin position="138"/>
        <end position="181"/>
    </location>
</feature>
<evidence type="ECO:0000256" key="1">
    <source>
        <dbReference type="SAM" id="MobiDB-lite"/>
    </source>
</evidence>
<feature type="compositionally biased region" description="Basic and acidic residues" evidence="1">
    <location>
        <begin position="1"/>
        <end position="22"/>
    </location>
</feature>
<feature type="compositionally biased region" description="Low complexity" evidence="1">
    <location>
        <begin position="411"/>
        <end position="422"/>
    </location>
</feature>
<dbReference type="EC" id="2.3.3.1" evidence="2"/>
<evidence type="ECO:0000313" key="2">
    <source>
        <dbReference type="EMBL" id="CAA9225205.1"/>
    </source>
</evidence>
<feature type="region of interest" description="Disordered" evidence="1">
    <location>
        <begin position="214"/>
        <end position="359"/>
    </location>
</feature>
<gene>
    <name evidence="2" type="ORF">AVDCRST_MAG27-572</name>
</gene>
<keyword evidence="2" id="KW-0012">Acyltransferase</keyword>
<dbReference type="AlphaFoldDB" id="A0A6J4HJY0"/>
<feature type="compositionally biased region" description="Basic and acidic residues" evidence="1">
    <location>
        <begin position="347"/>
        <end position="358"/>
    </location>
</feature>
<dbReference type="GO" id="GO:0036440">
    <property type="term" value="F:citrate synthase activity"/>
    <property type="evidence" value="ECO:0007669"/>
    <property type="project" value="UniProtKB-EC"/>
</dbReference>
<protein>
    <submittedName>
        <fullName evidence="2">Citrate synthase (Si)</fullName>
        <ecNumber evidence="2">2.3.3.1</ecNumber>
    </submittedName>
</protein>
<feature type="compositionally biased region" description="Basic and acidic residues" evidence="1">
    <location>
        <begin position="102"/>
        <end position="117"/>
    </location>
</feature>
<feature type="region of interest" description="Disordered" evidence="1">
    <location>
        <begin position="1"/>
        <end position="43"/>
    </location>
</feature>
<sequence length="439" mass="49488">EQHGIRGGQADRYRHLGRDQPQRHAAAARRHARPGGGRHPQALRRSRHLHLRPRLWRDGLLREPDHLYRRRCRGAALSWLPDRAVGGAFRLHRGRLPPARGRVADREPARRFPQERHLPHHAARAAAAFFRRLPPRCAPDGDPLRRGRRAGGLLPRQPRHQRCAAARDRRLPPDRQGADHRGLGLQVLDRPALHVSAQRPRLCGEFPLHAERRPGGALCQQPGPLARHGPHPRAARGSRAECLDQHGAPRRLDRRQPLRLRRRRHRRALGPGAWRRQRGGAEDARRDRQAGEHPRVHPAGEGQERPHQAHGLRPPGLQELRPAREDHEGDLPRGSRRAWHQGRAAARHGDGDGADRPRGRLLRLPQALPECRLLFGHHPEGDGHPDAYVHRALRRRPDGGLGEPVEGADRGSGAAHRSASADLPRRRDARLHAGQPPRL</sequence>
<feature type="non-terminal residue" evidence="2">
    <location>
        <position position="439"/>
    </location>
</feature>
<feature type="compositionally biased region" description="Basic and acidic residues" evidence="1">
    <location>
        <begin position="165"/>
        <end position="181"/>
    </location>
</feature>
<feature type="region of interest" description="Disordered" evidence="1">
    <location>
        <begin position="99"/>
        <end position="119"/>
    </location>
</feature>
<feature type="non-terminal residue" evidence="2">
    <location>
        <position position="1"/>
    </location>
</feature>
<keyword evidence="2" id="KW-0808">Transferase</keyword>
<name>A0A6J4HJY0_9PROT</name>
<accession>A0A6J4HJY0</accession>
<dbReference type="EMBL" id="CADCTD010000020">
    <property type="protein sequence ID" value="CAA9225205.1"/>
    <property type="molecule type" value="Genomic_DNA"/>
</dbReference>